<dbReference type="VEuPathDB" id="FungiDB:CLCR_00948"/>
<keyword evidence="3" id="KW-1185">Reference proteome</keyword>
<reference evidence="3" key="1">
    <citation type="submission" date="2015-07" db="EMBL/GenBank/DDBJ databases">
        <authorList>
            <person name="Teixeira M.M."/>
            <person name="Souza R.C."/>
            <person name="Almeida L.G."/>
            <person name="Vicente V.A."/>
            <person name="de Hoog S."/>
            <person name="Bocca A.L."/>
            <person name="de Almeida S.R."/>
            <person name="Vasconcelos A.T."/>
            <person name="Felipe M.S."/>
        </authorList>
    </citation>
    <scope>NUCLEOTIDE SEQUENCE [LARGE SCALE GENOMIC DNA]</scope>
    <source>
        <strain evidence="3">KSF</strain>
    </source>
</reference>
<dbReference type="OrthoDB" id="4120715at2759"/>
<feature type="region of interest" description="Disordered" evidence="1">
    <location>
        <begin position="1"/>
        <end position="47"/>
    </location>
</feature>
<proteinExistence type="predicted"/>
<protein>
    <submittedName>
        <fullName evidence="2">Uncharacterized protein</fullName>
    </submittedName>
</protein>
<accession>A0A1C1D1E7</accession>
<organism evidence="2 3">
    <name type="scientific">Cladophialophora carrionii</name>
    <dbReference type="NCBI Taxonomy" id="86049"/>
    <lineage>
        <taxon>Eukaryota</taxon>
        <taxon>Fungi</taxon>
        <taxon>Dikarya</taxon>
        <taxon>Ascomycota</taxon>
        <taxon>Pezizomycotina</taxon>
        <taxon>Eurotiomycetes</taxon>
        <taxon>Chaetothyriomycetidae</taxon>
        <taxon>Chaetothyriales</taxon>
        <taxon>Herpotrichiellaceae</taxon>
        <taxon>Cladophialophora</taxon>
    </lineage>
</organism>
<gene>
    <name evidence="2" type="ORF">CLCR_00948</name>
</gene>
<comment type="caution">
    <text evidence="2">The sequence shown here is derived from an EMBL/GenBank/DDBJ whole genome shotgun (WGS) entry which is preliminary data.</text>
</comment>
<dbReference type="EMBL" id="LGRB01000004">
    <property type="protein sequence ID" value="OCT54562.1"/>
    <property type="molecule type" value="Genomic_DNA"/>
</dbReference>
<evidence type="ECO:0000256" key="1">
    <source>
        <dbReference type="SAM" id="MobiDB-lite"/>
    </source>
</evidence>
<sequence>MPPKRGQGSRRSAPVAVSARTKSLDNDFAVENDQAGGDFGGEEREGGQRTKIVMAVDTRLRTGENQRRLEHAFDNQVRELEDQIDERAEEHQQDIKRVQDAFLTSLLALIRKKADLEQQIVEHVQALVGAYEVVKEEFQAVLQGRLKDVREAIDTLGGLERTGTAASEDRY</sequence>
<dbReference type="Proteomes" id="UP000094526">
    <property type="component" value="Unassembled WGS sequence"/>
</dbReference>
<dbReference type="AlphaFoldDB" id="A0A1C1D1E7"/>
<evidence type="ECO:0000313" key="2">
    <source>
        <dbReference type="EMBL" id="OCT54562.1"/>
    </source>
</evidence>
<dbReference type="VEuPathDB" id="FungiDB:G647_10096"/>
<name>A0A1C1D1E7_9EURO</name>
<evidence type="ECO:0000313" key="3">
    <source>
        <dbReference type="Proteomes" id="UP000094526"/>
    </source>
</evidence>